<comment type="similarity">
    <text evidence="1">Belongs to the glycosyltransferase 2 family.</text>
</comment>
<dbReference type="EMBL" id="FNFO01000016">
    <property type="protein sequence ID" value="SDM56738.1"/>
    <property type="molecule type" value="Genomic_DNA"/>
</dbReference>
<dbReference type="Proteomes" id="UP000198510">
    <property type="component" value="Unassembled WGS sequence"/>
</dbReference>
<reference evidence="6 7" key="1">
    <citation type="submission" date="2016-10" db="EMBL/GenBank/DDBJ databases">
        <authorList>
            <person name="de Groot N.N."/>
        </authorList>
    </citation>
    <scope>NUCLEOTIDE SEQUENCE [LARGE SCALE GENOMIC DNA]</scope>
    <source>
        <strain evidence="6 7">DSM 25186</strain>
    </source>
</reference>
<dbReference type="Gene3D" id="3.90.550.10">
    <property type="entry name" value="Spore Coat Polysaccharide Biosynthesis Protein SpsA, Chain A"/>
    <property type="match status" value="1"/>
</dbReference>
<keyword evidence="2" id="KW-0328">Glycosyltransferase</keyword>
<proteinExistence type="inferred from homology"/>
<dbReference type="PANTHER" id="PTHR43630">
    <property type="entry name" value="POLY-BETA-1,6-N-ACETYL-D-GLUCOSAMINE SYNTHASE"/>
    <property type="match status" value="1"/>
</dbReference>
<evidence type="ECO:0000313" key="7">
    <source>
        <dbReference type="Proteomes" id="UP000198510"/>
    </source>
</evidence>
<dbReference type="RefSeq" id="WP_089688204.1">
    <property type="nucleotide sequence ID" value="NZ_FNFO01000016.1"/>
</dbReference>
<accession>A0A1G9UA13</accession>
<feature type="transmembrane region" description="Helical" evidence="4">
    <location>
        <begin position="341"/>
        <end position="365"/>
    </location>
</feature>
<keyword evidence="4" id="KW-1133">Transmembrane helix</keyword>
<dbReference type="SUPFAM" id="SSF53448">
    <property type="entry name" value="Nucleotide-diphospho-sugar transferases"/>
    <property type="match status" value="1"/>
</dbReference>
<keyword evidence="4" id="KW-0812">Transmembrane</keyword>
<evidence type="ECO:0000256" key="4">
    <source>
        <dbReference type="SAM" id="Phobius"/>
    </source>
</evidence>
<evidence type="ECO:0000256" key="2">
    <source>
        <dbReference type="ARBA" id="ARBA00022676"/>
    </source>
</evidence>
<dbReference type="AlphaFoldDB" id="A0A1G9UA13"/>
<evidence type="ECO:0000256" key="3">
    <source>
        <dbReference type="ARBA" id="ARBA00022679"/>
    </source>
</evidence>
<dbReference type="InterPro" id="IPR029044">
    <property type="entry name" value="Nucleotide-diphossugar_trans"/>
</dbReference>
<name>A0A1G9UA13_9BACT</name>
<keyword evidence="7" id="KW-1185">Reference proteome</keyword>
<sequence>MHLYFVYTLIGIFALSLLIQMFYLRVFARLSSLQVSASSPGRKVEKVSVIVCCRNELENMQVLLPLLLKQNHPDYEIIVVDDRSADPCYDYLLQQRDTQDKIRLVRINETPDEMNPKKYALTLGIKAAKGDVLLLTDADCVPSSEQWISNMQESFSNEKEIVLGYAPYRSERGWLNTLIRYETFFSAIQFLSFAAAGRPYMGVGRNLAYRKYLFMQNKGFTNHIRITGGDDDLFVNAVARPNNVALCLDRGAQTVSIPKTSLQKWYRQKRRHLSVSKHYKSSDKAMLGLLSLSHFLFWFSAVILFTIPNFWPLAAVGVLIRIGAQTFVFRRIARKLEEDFNWALFPILDFFYVFYYVIFGVPAVFSKRIQWS</sequence>
<keyword evidence="4" id="KW-0472">Membrane</keyword>
<gene>
    <name evidence="6" type="ORF">SAMN05421823_1163</name>
</gene>
<evidence type="ECO:0000313" key="6">
    <source>
        <dbReference type="EMBL" id="SDM56738.1"/>
    </source>
</evidence>
<dbReference type="GO" id="GO:0016757">
    <property type="term" value="F:glycosyltransferase activity"/>
    <property type="evidence" value="ECO:0007669"/>
    <property type="project" value="UniProtKB-KW"/>
</dbReference>
<evidence type="ECO:0000259" key="5">
    <source>
        <dbReference type="Pfam" id="PF00535"/>
    </source>
</evidence>
<dbReference type="Pfam" id="PF00535">
    <property type="entry name" value="Glycos_transf_2"/>
    <property type="match status" value="1"/>
</dbReference>
<protein>
    <submittedName>
        <fullName evidence="6">Glycosyltransferase, catalytic subunit of cellulose synthase and poly-beta-1,6-N-acetylglucosamine synthase</fullName>
    </submittedName>
</protein>
<evidence type="ECO:0000256" key="1">
    <source>
        <dbReference type="ARBA" id="ARBA00006739"/>
    </source>
</evidence>
<organism evidence="6 7">
    <name type="scientific">Catalinimonas alkaloidigena</name>
    <dbReference type="NCBI Taxonomy" id="1075417"/>
    <lineage>
        <taxon>Bacteria</taxon>
        <taxon>Pseudomonadati</taxon>
        <taxon>Bacteroidota</taxon>
        <taxon>Cytophagia</taxon>
        <taxon>Cytophagales</taxon>
        <taxon>Catalimonadaceae</taxon>
        <taxon>Catalinimonas</taxon>
    </lineage>
</organism>
<dbReference type="PANTHER" id="PTHR43630:SF1">
    <property type="entry name" value="POLY-BETA-1,6-N-ACETYL-D-GLUCOSAMINE SYNTHASE"/>
    <property type="match status" value="1"/>
</dbReference>
<feature type="transmembrane region" description="Helical" evidence="4">
    <location>
        <begin position="6"/>
        <end position="24"/>
    </location>
</feature>
<keyword evidence="3 6" id="KW-0808">Transferase</keyword>
<dbReference type="STRING" id="1075417.SAMN05421823_1163"/>
<dbReference type="OrthoDB" id="9800276at2"/>
<feature type="domain" description="Glycosyltransferase 2-like" evidence="5">
    <location>
        <begin position="48"/>
        <end position="179"/>
    </location>
</feature>
<dbReference type="InterPro" id="IPR001173">
    <property type="entry name" value="Glyco_trans_2-like"/>
</dbReference>